<evidence type="ECO:0000256" key="1">
    <source>
        <dbReference type="SAM" id="Phobius"/>
    </source>
</evidence>
<feature type="transmembrane region" description="Helical" evidence="1">
    <location>
        <begin position="40"/>
        <end position="60"/>
    </location>
</feature>
<dbReference type="PANTHER" id="PTHR33741:SF5">
    <property type="entry name" value="TRANSMEMBRANE PROTEIN DDB_G0269096-RELATED"/>
    <property type="match status" value="1"/>
</dbReference>
<evidence type="ECO:0000259" key="2">
    <source>
        <dbReference type="Pfam" id="PF04982"/>
    </source>
</evidence>
<dbReference type="AlphaFoldDB" id="A0AA86I2Z6"/>
<keyword evidence="1" id="KW-0472">Membrane</keyword>
<dbReference type="Proteomes" id="UP000253834">
    <property type="component" value="Chromosome"/>
</dbReference>
<name>A0AA86I2Z6_PRIMG</name>
<gene>
    <name evidence="3" type="ORF">CIB87_09955</name>
</gene>
<evidence type="ECO:0000313" key="4">
    <source>
        <dbReference type="Proteomes" id="UP000253834"/>
    </source>
</evidence>
<dbReference type="EMBL" id="CP022674">
    <property type="protein sequence ID" value="AXI29319.1"/>
    <property type="molecule type" value="Genomic_DNA"/>
</dbReference>
<dbReference type="Pfam" id="PF04982">
    <property type="entry name" value="TM_HPP"/>
    <property type="match status" value="1"/>
</dbReference>
<organism evidence="3 4">
    <name type="scientific">Priestia megaterium</name>
    <name type="common">Bacillus megaterium</name>
    <dbReference type="NCBI Taxonomy" id="1404"/>
    <lineage>
        <taxon>Bacteria</taxon>
        <taxon>Bacillati</taxon>
        <taxon>Bacillota</taxon>
        <taxon>Bacilli</taxon>
        <taxon>Bacillales</taxon>
        <taxon>Bacillaceae</taxon>
        <taxon>Priestia</taxon>
    </lineage>
</organism>
<accession>A0AA86I2Z6</accession>
<reference evidence="3 4" key="1">
    <citation type="submission" date="2017-07" db="EMBL/GenBank/DDBJ databases">
        <title>Isolation and development of strain Bacillus megaterium SR7 for enhanced growth and metabolite production under supercritical carbon dioxide.</title>
        <authorList>
            <person name="Freedman A.J.E."/>
            <person name="Peet K.C."/>
            <person name="Boock J.T."/>
            <person name="Penn K."/>
            <person name="Prather K.L.J."/>
            <person name="Thompson J.R."/>
        </authorList>
    </citation>
    <scope>NUCLEOTIDE SEQUENCE [LARGE SCALE GENOMIC DNA]</scope>
    <source>
        <strain evidence="3 4">SR7</strain>
    </source>
</reference>
<feature type="transmembrane region" description="Helical" evidence="1">
    <location>
        <begin position="97"/>
        <end position="130"/>
    </location>
</feature>
<dbReference type="InterPro" id="IPR058581">
    <property type="entry name" value="TM_HPP"/>
</dbReference>
<evidence type="ECO:0000313" key="3">
    <source>
        <dbReference type="EMBL" id="AXI29319.1"/>
    </source>
</evidence>
<feature type="domain" description="HPP transmembrane region" evidence="2">
    <location>
        <begin position="34"/>
        <end position="182"/>
    </location>
</feature>
<dbReference type="PANTHER" id="PTHR33741">
    <property type="entry name" value="TRANSMEMBRANE PROTEIN DDB_G0269096-RELATED"/>
    <property type="match status" value="1"/>
</dbReference>
<keyword evidence="1" id="KW-0812">Transmembrane</keyword>
<feature type="transmembrane region" description="Helical" evidence="1">
    <location>
        <begin position="150"/>
        <end position="172"/>
    </location>
</feature>
<keyword evidence="1" id="KW-1133">Transmembrane helix</keyword>
<sequence length="186" mass="19600">MSITSSTNPKSKGATLTKARYFSKMVTNAKSPLKISLKDASTGLLGGFISILALGLLTTMTSTPWLMAPFGASCVLAFGVWNAPLSQPRNIIGGHLVATFVGLVIYHLFGNSAWTLGVAVGLAIALMMLTKTTHPPAGADPIVVILGASSWSYIVTPVLIGSLLIVIVALIVNNLRSDRAYPTFWL</sequence>
<proteinExistence type="predicted"/>
<protein>
    <submittedName>
        <fullName evidence="3">HPP family protein</fullName>
    </submittedName>
</protein>
<dbReference type="InterPro" id="IPR007065">
    <property type="entry name" value="HPP"/>
</dbReference>